<evidence type="ECO:0000313" key="2">
    <source>
        <dbReference type="EMBL" id="ELR73443.1"/>
    </source>
</evidence>
<accession>L8JZ37</accession>
<keyword evidence="3" id="KW-1185">Reference proteome</keyword>
<protein>
    <submittedName>
        <fullName evidence="2">Uncharacterized protein</fullName>
    </submittedName>
</protein>
<sequence length="39" mass="4142">MLADIGPASKRELPKDHASNKPKELNTAITVLLSRPGTA</sequence>
<evidence type="ECO:0000313" key="3">
    <source>
        <dbReference type="Proteomes" id="UP000011135"/>
    </source>
</evidence>
<feature type="compositionally biased region" description="Basic and acidic residues" evidence="1">
    <location>
        <begin position="9"/>
        <end position="24"/>
    </location>
</feature>
<feature type="region of interest" description="Disordered" evidence="1">
    <location>
        <begin position="1"/>
        <end position="28"/>
    </location>
</feature>
<evidence type="ECO:0000256" key="1">
    <source>
        <dbReference type="SAM" id="MobiDB-lite"/>
    </source>
</evidence>
<gene>
    <name evidence="2" type="ORF">C900_04295</name>
</gene>
<name>L8JZ37_9BACT</name>
<organism evidence="2 3">
    <name type="scientific">Fulvivirga imtechensis AK7</name>
    <dbReference type="NCBI Taxonomy" id="1237149"/>
    <lineage>
        <taxon>Bacteria</taxon>
        <taxon>Pseudomonadati</taxon>
        <taxon>Bacteroidota</taxon>
        <taxon>Cytophagia</taxon>
        <taxon>Cytophagales</taxon>
        <taxon>Fulvivirgaceae</taxon>
        <taxon>Fulvivirga</taxon>
    </lineage>
</organism>
<reference evidence="2 3" key="1">
    <citation type="submission" date="2012-12" db="EMBL/GenBank/DDBJ databases">
        <title>Genome assembly of Fulvivirga imtechensis AK7.</title>
        <authorList>
            <person name="Nupur N."/>
            <person name="Khatri I."/>
            <person name="Kumar R."/>
            <person name="Subramanian S."/>
            <person name="Pinnaka A."/>
        </authorList>
    </citation>
    <scope>NUCLEOTIDE SEQUENCE [LARGE SCALE GENOMIC DNA]</scope>
    <source>
        <strain evidence="2 3">AK7</strain>
    </source>
</reference>
<dbReference type="EMBL" id="AMZN01000006">
    <property type="protein sequence ID" value="ELR73443.1"/>
    <property type="molecule type" value="Genomic_DNA"/>
</dbReference>
<proteinExistence type="predicted"/>
<comment type="caution">
    <text evidence="2">The sequence shown here is derived from an EMBL/GenBank/DDBJ whole genome shotgun (WGS) entry which is preliminary data.</text>
</comment>
<dbReference type="AlphaFoldDB" id="L8JZ37"/>
<dbReference type="Proteomes" id="UP000011135">
    <property type="component" value="Unassembled WGS sequence"/>
</dbReference>